<dbReference type="AlphaFoldDB" id="A0A8B9YU36"/>
<keyword evidence="8" id="KW-0256">Endoplasmic reticulum</keyword>
<feature type="domain" description="Sushi" evidence="22">
    <location>
        <begin position="174"/>
        <end position="233"/>
    </location>
</feature>
<dbReference type="InterPro" id="IPR051277">
    <property type="entry name" value="SEZ6_CSMD_C4BPB_Regulators"/>
</dbReference>
<keyword evidence="3" id="KW-1003">Cell membrane</keyword>
<dbReference type="Pfam" id="PF00084">
    <property type="entry name" value="Sushi"/>
    <property type="match status" value="5"/>
</dbReference>
<dbReference type="Proteomes" id="UP000694520">
    <property type="component" value="Chromosome 26"/>
</dbReference>
<evidence type="ECO:0000256" key="7">
    <source>
        <dbReference type="ARBA" id="ARBA00022737"/>
    </source>
</evidence>
<feature type="transmembrane region" description="Helical" evidence="19">
    <location>
        <begin position="744"/>
        <end position="766"/>
    </location>
</feature>
<comment type="subcellular location">
    <subcellularLocation>
        <location evidence="2">Cell membrane</location>
        <topology evidence="2">Single-pass type I membrane protein</topology>
    </subcellularLocation>
    <subcellularLocation>
        <location evidence="1">Endoplasmic reticulum membrane</location>
        <topology evidence="1">Single-pass type I membrane protein</topology>
    </subcellularLocation>
</comment>
<keyword evidence="4 17" id="KW-0768">Sushi</keyword>
<keyword evidence="6 20" id="KW-0732">Signal</keyword>
<dbReference type="CDD" id="cd00041">
    <property type="entry name" value="CUB"/>
    <property type="match status" value="2"/>
</dbReference>
<dbReference type="InterPro" id="IPR035976">
    <property type="entry name" value="Sushi/SCR/CCP_sf"/>
</dbReference>
<dbReference type="FunFam" id="2.10.70.10:FF:000039">
    <property type="entry name" value="seizure 6-like protein 2 isoform X2"/>
    <property type="match status" value="1"/>
</dbReference>
<dbReference type="Ensembl" id="ENSBGRT00000048584.1">
    <property type="protein sequence ID" value="ENSBGRP00000041889.1"/>
    <property type="gene ID" value="ENSBGRG00000026170.1"/>
</dbReference>
<accession>A0A8B9YU36</accession>
<dbReference type="Gene3D" id="2.60.120.290">
    <property type="entry name" value="Spermadhesin, CUB domain"/>
    <property type="match status" value="2"/>
</dbReference>
<evidence type="ECO:0000256" key="11">
    <source>
        <dbReference type="ARBA" id="ARBA00023157"/>
    </source>
</evidence>
<dbReference type="GO" id="GO:0021680">
    <property type="term" value="P:cerebellar Purkinje cell layer development"/>
    <property type="evidence" value="ECO:0007669"/>
    <property type="project" value="UniProtKB-ARBA"/>
</dbReference>
<dbReference type="SMART" id="SM00042">
    <property type="entry name" value="CUB"/>
    <property type="match status" value="2"/>
</dbReference>
<evidence type="ECO:0000256" key="12">
    <source>
        <dbReference type="ARBA" id="ARBA00023180"/>
    </source>
</evidence>
<feature type="disulfide bond" evidence="17">
    <location>
        <begin position="558"/>
        <end position="585"/>
    </location>
</feature>
<evidence type="ECO:0000256" key="15">
    <source>
        <dbReference type="ARBA" id="ARBA00069089"/>
    </source>
</evidence>
<feature type="domain" description="CUB" evidence="21">
    <location>
        <begin position="413"/>
        <end position="524"/>
    </location>
</feature>
<dbReference type="PROSITE" id="PS51257">
    <property type="entry name" value="PROKAR_LIPOPROTEIN"/>
    <property type="match status" value="1"/>
</dbReference>
<dbReference type="Gene3D" id="2.10.70.10">
    <property type="entry name" value="Complement Module, domain 1"/>
    <property type="match status" value="5"/>
</dbReference>
<feature type="region of interest" description="Disordered" evidence="18">
    <location>
        <begin position="92"/>
        <end position="152"/>
    </location>
</feature>
<dbReference type="PANTHER" id="PTHR45656:SF2">
    <property type="entry name" value="SEIZURE 6-LIKE PROTEIN 2"/>
    <property type="match status" value="1"/>
</dbReference>
<dbReference type="SMART" id="SM00032">
    <property type="entry name" value="CCP"/>
    <property type="match status" value="5"/>
</dbReference>
<dbReference type="SUPFAM" id="SSF57535">
    <property type="entry name" value="Complement control module/SCR domain"/>
    <property type="match status" value="5"/>
</dbReference>
<protein>
    <recommendedName>
        <fullName evidence="15">Seizure 6-like protein 2</fullName>
    </recommendedName>
</protein>
<dbReference type="PROSITE" id="PS01180">
    <property type="entry name" value="CUB"/>
    <property type="match status" value="2"/>
</dbReference>
<evidence type="ECO:0000256" key="10">
    <source>
        <dbReference type="ARBA" id="ARBA00023136"/>
    </source>
</evidence>
<dbReference type="GO" id="GO:0008344">
    <property type="term" value="P:adult locomotory behavior"/>
    <property type="evidence" value="ECO:0007669"/>
    <property type="project" value="UniProtKB-ARBA"/>
</dbReference>
<organism evidence="23 24">
    <name type="scientific">Bos mutus grunniens</name>
    <name type="common">Wild yak</name>
    <name type="synonym">Bos grunniens</name>
    <dbReference type="NCBI Taxonomy" id="30521"/>
    <lineage>
        <taxon>Eukaryota</taxon>
        <taxon>Metazoa</taxon>
        <taxon>Chordata</taxon>
        <taxon>Craniata</taxon>
        <taxon>Vertebrata</taxon>
        <taxon>Euteleostomi</taxon>
        <taxon>Mammalia</taxon>
        <taxon>Eutheria</taxon>
        <taxon>Laurasiatheria</taxon>
        <taxon>Artiodactyla</taxon>
        <taxon>Ruminantia</taxon>
        <taxon>Pecora</taxon>
        <taxon>Bovidae</taxon>
        <taxon>Bovinae</taxon>
        <taxon>Bos</taxon>
    </lineage>
</organism>
<dbReference type="InterPro" id="IPR000859">
    <property type="entry name" value="CUB_dom"/>
</dbReference>
<keyword evidence="5 19" id="KW-0812">Transmembrane</keyword>
<dbReference type="FunFam" id="2.10.70.10:FF:000009">
    <property type="entry name" value="Seizure related 6 homolog like"/>
    <property type="match status" value="1"/>
</dbReference>
<dbReference type="InterPro" id="IPR000436">
    <property type="entry name" value="Sushi_SCR_CCP_dom"/>
</dbReference>
<dbReference type="GO" id="GO:0043025">
    <property type="term" value="C:neuronal cell body"/>
    <property type="evidence" value="ECO:0007669"/>
    <property type="project" value="UniProtKB-ARBA"/>
</dbReference>
<feature type="domain" description="Sushi" evidence="22">
    <location>
        <begin position="528"/>
        <end position="587"/>
    </location>
</feature>
<evidence type="ECO:0000256" key="16">
    <source>
        <dbReference type="PROSITE-ProRule" id="PRU00059"/>
    </source>
</evidence>
<evidence type="ECO:0000256" key="17">
    <source>
        <dbReference type="PROSITE-ProRule" id="PRU00302"/>
    </source>
</evidence>
<dbReference type="FunFam" id="2.60.120.290:FF:000015">
    <property type="entry name" value="Seizure protein 6 homolog isoform 2"/>
    <property type="match status" value="1"/>
</dbReference>
<evidence type="ECO:0000256" key="18">
    <source>
        <dbReference type="SAM" id="MobiDB-lite"/>
    </source>
</evidence>
<evidence type="ECO:0000256" key="9">
    <source>
        <dbReference type="ARBA" id="ARBA00022989"/>
    </source>
</evidence>
<dbReference type="FunFam" id="2.60.120.290:FF:000022">
    <property type="entry name" value="seizure 6-like protein 2 isoform X2"/>
    <property type="match status" value="1"/>
</dbReference>
<evidence type="ECO:0000256" key="19">
    <source>
        <dbReference type="SAM" id="Phobius"/>
    </source>
</evidence>
<evidence type="ECO:0000256" key="8">
    <source>
        <dbReference type="ARBA" id="ARBA00022824"/>
    </source>
</evidence>
<evidence type="ECO:0000256" key="6">
    <source>
        <dbReference type="ARBA" id="ARBA00022729"/>
    </source>
</evidence>
<evidence type="ECO:0000313" key="24">
    <source>
        <dbReference type="Proteomes" id="UP000694520"/>
    </source>
</evidence>
<name>A0A8B9YU36_BOSMU</name>
<evidence type="ECO:0000256" key="1">
    <source>
        <dbReference type="ARBA" id="ARBA00004115"/>
    </source>
</evidence>
<keyword evidence="10 19" id="KW-0472">Membrane</keyword>
<dbReference type="InterPro" id="IPR035914">
    <property type="entry name" value="Sperma_CUB_dom_sf"/>
</dbReference>
<keyword evidence="11 17" id="KW-1015">Disulfide bond</keyword>
<feature type="signal peptide" evidence="20">
    <location>
        <begin position="1"/>
        <end position="27"/>
    </location>
</feature>
<dbReference type="GO" id="GO:0005789">
    <property type="term" value="C:endoplasmic reticulum membrane"/>
    <property type="evidence" value="ECO:0007669"/>
    <property type="project" value="UniProtKB-SubCell"/>
</dbReference>
<dbReference type="GO" id="GO:0060074">
    <property type="term" value="P:synapse maturation"/>
    <property type="evidence" value="ECO:0007669"/>
    <property type="project" value="UniProtKB-ARBA"/>
</dbReference>
<dbReference type="GeneTree" id="ENSGT00940000160492"/>
<feature type="compositionally biased region" description="Pro residues" evidence="18">
    <location>
        <begin position="123"/>
        <end position="145"/>
    </location>
</feature>
<evidence type="ECO:0000256" key="2">
    <source>
        <dbReference type="ARBA" id="ARBA00004251"/>
    </source>
</evidence>
<evidence type="ECO:0000256" key="4">
    <source>
        <dbReference type="ARBA" id="ARBA00022659"/>
    </source>
</evidence>
<dbReference type="CDD" id="cd00033">
    <property type="entry name" value="CCP"/>
    <property type="match status" value="5"/>
</dbReference>
<dbReference type="FunFam" id="2.10.70.10:FF:000012">
    <property type="entry name" value="Seizure related 6 homolog like"/>
    <property type="match status" value="1"/>
</dbReference>
<evidence type="ECO:0000256" key="3">
    <source>
        <dbReference type="ARBA" id="ARBA00022475"/>
    </source>
</evidence>
<dbReference type="SUPFAM" id="SSF49854">
    <property type="entry name" value="Spermadhesin, CUB domain"/>
    <property type="match status" value="2"/>
</dbReference>
<feature type="disulfide bond" evidence="16">
    <location>
        <begin position="235"/>
        <end position="262"/>
    </location>
</feature>
<dbReference type="Pfam" id="PF00431">
    <property type="entry name" value="CUB"/>
    <property type="match status" value="1"/>
</dbReference>
<feature type="domain" description="Sushi" evidence="22">
    <location>
        <begin position="348"/>
        <end position="411"/>
    </location>
</feature>
<evidence type="ECO:0000256" key="5">
    <source>
        <dbReference type="ARBA" id="ARBA00022692"/>
    </source>
</evidence>
<dbReference type="FunFam" id="2.10.70.10:FF:000010">
    <property type="entry name" value="Seizure related 6 homolog like"/>
    <property type="match status" value="1"/>
</dbReference>
<evidence type="ECO:0000256" key="14">
    <source>
        <dbReference type="ARBA" id="ARBA00060982"/>
    </source>
</evidence>
<feature type="domain" description="Sushi" evidence="22">
    <location>
        <begin position="655"/>
        <end position="716"/>
    </location>
</feature>
<evidence type="ECO:0000313" key="23">
    <source>
        <dbReference type="Ensembl" id="ENSBGRP00000041889.1"/>
    </source>
</evidence>
<feature type="domain" description="CUB" evidence="21">
    <location>
        <begin position="235"/>
        <end position="345"/>
    </location>
</feature>
<keyword evidence="12" id="KW-0325">Glycoprotein</keyword>
<gene>
    <name evidence="23" type="primary">SEZ6L2</name>
</gene>
<evidence type="ECO:0000259" key="22">
    <source>
        <dbReference type="PROSITE" id="PS50923"/>
    </source>
</evidence>
<feature type="chain" id="PRO_5034560817" description="Seizure 6-like protein 2" evidence="20">
    <location>
        <begin position="28"/>
        <end position="809"/>
    </location>
</feature>
<sequence>MGTPRAQHPPPPQLLFLFLLSCPWIQGLPLKEEEALPEPGSETPTVASEALAELLHGALLRKGPEMGYLPGSDPDPTLATPPVGQTIAAPFLPRATEPGTGPLTTAVTPKGGRGAGPTAPELLTPPPGTTAPPLPGPASPGPPLGPEGGEEETTTTIITTTTVTTTVTSPAYLLSCGFPPQPAHGDVSVTDLHPGGTATFHCDSGYQLQGEETLVCLNGTRPAWSSEPPSCMASCGGTIHNATLGRIVSPEPGGAAGPNLTCRWVIEAAEGRRLHLHFERVSLDEDNDRLMVRSGGSPLSPVIYDSDMDDVPERGLISDAQSLYVELLSETPANPLLLSLRFEAFEEDRCFAPFLAHGNVTTTDPEYRPGALATFSCLPGYALEPPGPPNVIECVDPTEPHWNDTEPACKAMCGGELSEPAGVVLSPDWPQSYSPGQDCVWGLHVQEEKRILLQVEILNVREGDMLTLFDGDGPSARVLAQLRGPQPRRRLLSSGSDLTLQFQAPPGPPNPGLGQGFVLHFKEVPRNDTCPELPPPEWGWRTASHGDLIRGTVLTYQCEPGYELLGSDILTCQWDLSWSAAPPACQKIMTCADPGEITNGHRTTSDAGFPVGSHVQYRCLPGYSLEGAAMLTCYSRDTGTPKWSDRVPKCALKYEPCLNPGVPENGYQTLYKHHYQAGESLRFFCYEGFELIGEVTITCVPGHPSQWTSQPPLCKVAFEELLDNRKLEVTQTTDPSRQLEGGNLALAILLPLGLVIILGSGVYIYYTKLQGKSLFGFSGSHSYSPITVESDFSNPLYEAGDTREYEVSI</sequence>
<evidence type="ECO:0000259" key="21">
    <source>
        <dbReference type="PROSITE" id="PS01180"/>
    </source>
</evidence>
<comment type="caution">
    <text evidence="17">Lacks conserved residue(s) required for the propagation of feature annotation.</text>
</comment>
<dbReference type="PROSITE" id="PS50923">
    <property type="entry name" value="SUSHI"/>
    <property type="match status" value="5"/>
</dbReference>
<keyword evidence="7" id="KW-0677">Repeat</keyword>
<feature type="domain" description="Sushi" evidence="22">
    <location>
        <begin position="589"/>
        <end position="652"/>
    </location>
</feature>
<evidence type="ECO:0000256" key="20">
    <source>
        <dbReference type="SAM" id="SignalP"/>
    </source>
</evidence>
<keyword evidence="24" id="KW-1185">Reference proteome</keyword>
<dbReference type="GO" id="GO:0005886">
    <property type="term" value="C:plasma membrane"/>
    <property type="evidence" value="ECO:0007669"/>
    <property type="project" value="UniProtKB-SubCell"/>
</dbReference>
<proteinExistence type="inferred from homology"/>
<dbReference type="FunFam" id="2.10.70.10:FF:000025">
    <property type="entry name" value="seizure 6-like protein 2 isoform X2"/>
    <property type="match status" value="1"/>
</dbReference>
<comment type="function">
    <text evidence="13">May contribute to specialized endoplasmic reticulum functions in neurons.</text>
</comment>
<keyword evidence="9 19" id="KW-1133">Transmembrane helix</keyword>
<reference evidence="23" key="2">
    <citation type="submission" date="2025-08" db="UniProtKB">
        <authorList>
            <consortium name="Ensembl"/>
        </authorList>
    </citation>
    <scope>IDENTIFICATION</scope>
</reference>
<reference evidence="23" key="1">
    <citation type="submission" date="2019-05" db="EMBL/GenBank/DDBJ databases">
        <authorList>
            <person name="Zhang S."/>
            <person name="Liu J."/>
        </authorList>
    </citation>
    <scope>NUCLEOTIDE SEQUENCE [LARGE SCALE GENOMIC DNA]</scope>
</reference>
<dbReference type="PANTHER" id="PTHR45656">
    <property type="entry name" value="PROTEIN CBR-CLEC-78"/>
    <property type="match status" value="1"/>
</dbReference>
<comment type="similarity">
    <text evidence="14">Belongs to the SEZ6 family.</text>
</comment>
<evidence type="ECO:0000256" key="13">
    <source>
        <dbReference type="ARBA" id="ARBA00056381"/>
    </source>
</evidence>
<reference evidence="23" key="3">
    <citation type="submission" date="2025-09" db="UniProtKB">
        <authorList>
            <consortium name="Ensembl"/>
        </authorList>
    </citation>
    <scope>IDENTIFICATION</scope>
</reference>